<evidence type="ECO:0000256" key="3">
    <source>
        <dbReference type="ARBA" id="ARBA00022989"/>
    </source>
</evidence>
<evidence type="ECO:0000313" key="5">
    <source>
        <dbReference type="WBParaSite" id="MCU_006899-RA"/>
    </source>
</evidence>
<evidence type="ECO:0000256" key="2">
    <source>
        <dbReference type="ARBA" id="ARBA00022692"/>
    </source>
</evidence>
<dbReference type="AlphaFoldDB" id="A0A5K3FD50"/>
<sequence length="284" mass="31751">MSVYEIRQMASDSAFENTSICILLIDPFSESSRVIKEIGRELAIVDSTPTLKRFKFVWTVDERGLSSLAMTTLEAPNILIYMPGNESLILYTHHNLADTTVGISKQNFISFLEDAANGQIPHYGGRSWLTTVRRFVFDFCVGSLVGPYSPRVPSTVYDASVLHIGCFPPFSFENFFRTSPILALLTFGVPLGCLSCLAYCICCSPFDTMDDSSFDDDDVDAAALEARRARLLDRSVLDAKLGPTTYYDAVRARSIYKRLAEKNRLVDNDLEEPQSTSKESRKDL</sequence>
<comment type="subcellular location">
    <subcellularLocation>
        <location evidence="1">Membrane</location>
        <topology evidence="1">Single-pass membrane protein</topology>
    </subcellularLocation>
</comment>
<name>A0A5K3FD50_MESCO</name>
<evidence type="ECO:0000256" key="4">
    <source>
        <dbReference type="ARBA" id="ARBA00023136"/>
    </source>
</evidence>
<accession>A0A5K3FD50</accession>
<proteinExistence type="predicted"/>
<reference evidence="5" key="1">
    <citation type="submission" date="2019-11" db="UniProtKB">
        <authorList>
            <consortium name="WormBaseParasite"/>
        </authorList>
    </citation>
    <scope>IDENTIFICATION</scope>
</reference>
<dbReference type="PANTHER" id="PTHR46426">
    <property type="entry name" value="PROTEIN DISULFIDE-ISOMERASE TMX3"/>
    <property type="match status" value="1"/>
</dbReference>
<keyword evidence="3" id="KW-1133">Transmembrane helix</keyword>
<organism evidence="5">
    <name type="scientific">Mesocestoides corti</name>
    <name type="common">Flatworm</name>
    <dbReference type="NCBI Taxonomy" id="53468"/>
    <lineage>
        <taxon>Eukaryota</taxon>
        <taxon>Metazoa</taxon>
        <taxon>Spiralia</taxon>
        <taxon>Lophotrochozoa</taxon>
        <taxon>Platyhelminthes</taxon>
        <taxon>Cestoda</taxon>
        <taxon>Eucestoda</taxon>
        <taxon>Cyclophyllidea</taxon>
        <taxon>Mesocestoididae</taxon>
        <taxon>Mesocestoides</taxon>
    </lineage>
</organism>
<dbReference type="InterPro" id="IPR052250">
    <property type="entry name" value="PDI_TMX3"/>
</dbReference>
<keyword evidence="2" id="KW-0812">Transmembrane</keyword>
<keyword evidence="4" id="KW-0472">Membrane</keyword>
<dbReference type="GO" id="GO:0016020">
    <property type="term" value="C:membrane"/>
    <property type="evidence" value="ECO:0007669"/>
    <property type="project" value="UniProtKB-SubCell"/>
</dbReference>
<protein>
    <submittedName>
        <fullName evidence="5">Thioredoxin domain-containing protein</fullName>
    </submittedName>
</protein>
<dbReference type="GO" id="GO:0005783">
    <property type="term" value="C:endoplasmic reticulum"/>
    <property type="evidence" value="ECO:0007669"/>
    <property type="project" value="TreeGrafter"/>
</dbReference>
<evidence type="ECO:0000256" key="1">
    <source>
        <dbReference type="ARBA" id="ARBA00004167"/>
    </source>
</evidence>
<dbReference type="WBParaSite" id="MCU_006899-RA">
    <property type="protein sequence ID" value="MCU_006899-RA"/>
    <property type="gene ID" value="MCU_006899"/>
</dbReference>
<dbReference type="PANTHER" id="PTHR46426:SF1">
    <property type="entry name" value="PROTEIN DISULFIDE-ISOMERASE TMX3"/>
    <property type="match status" value="1"/>
</dbReference>